<protein>
    <recommendedName>
        <fullName evidence="1">Helix-turn-helix domain-containing protein</fullName>
    </recommendedName>
</protein>
<name>A0A1F7RXS4_9BACT</name>
<feature type="domain" description="Helix-turn-helix" evidence="1">
    <location>
        <begin position="7"/>
        <end position="57"/>
    </location>
</feature>
<dbReference type="InterPro" id="IPR010093">
    <property type="entry name" value="SinI_DNA-bd"/>
</dbReference>
<dbReference type="InterPro" id="IPR036388">
    <property type="entry name" value="WH-like_DNA-bd_sf"/>
</dbReference>
<dbReference type="Proteomes" id="UP000178435">
    <property type="component" value="Unassembled WGS sequence"/>
</dbReference>
<comment type="caution">
    <text evidence="2">The sequence shown here is derived from an EMBL/GenBank/DDBJ whole genome shotgun (WGS) entry which is preliminary data.</text>
</comment>
<dbReference type="Pfam" id="PF12728">
    <property type="entry name" value="HTH_17"/>
    <property type="match status" value="1"/>
</dbReference>
<proteinExistence type="predicted"/>
<dbReference type="NCBIfam" id="TIGR01764">
    <property type="entry name" value="excise"/>
    <property type="match status" value="1"/>
</dbReference>
<gene>
    <name evidence="2" type="ORF">A2149_00270</name>
</gene>
<accession>A0A1F7RXS4</accession>
<reference evidence="2 3" key="1">
    <citation type="journal article" date="2016" name="Nat. Commun.">
        <title>Thousands of microbial genomes shed light on interconnected biogeochemical processes in an aquifer system.</title>
        <authorList>
            <person name="Anantharaman K."/>
            <person name="Brown C.T."/>
            <person name="Hug L.A."/>
            <person name="Sharon I."/>
            <person name="Castelle C.J."/>
            <person name="Probst A.J."/>
            <person name="Thomas B.C."/>
            <person name="Singh A."/>
            <person name="Wilkins M.J."/>
            <person name="Karaoz U."/>
            <person name="Brodie E.L."/>
            <person name="Williams K.H."/>
            <person name="Hubbard S.S."/>
            <person name="Banfield J.F."/>
        </authorList>
    </citation>
    <scope>NUCLEOTIDE SEQUENCE [LARGE SCALE GENOMIC DNA]</scope>
</reference>
<evidence type="ECO:0000313" key="3">
    <source>
        <dbReference type="Proteomes" id="UP000178435"/>
    </source>
</evidence>
<dbReference type="SUPFAM" id="SSF46955">
    <property type="entry name" value="Putative DNA-binding domain"/>
    <property type="match status" value="1"/>
</dbReference>
<organism evidence="2 3">
    <name type="scientific">Candidatus Schekmanbacteria bacterium RBG_16_38_11</name>
    <dbReference type="NCBI Taxonomy" id="1817880"/>
    <lineage>
        <taxon>Bacteria</taxon>
        <taxon>Candidatus Schekmaniibacteriota</taxon>
    </lineage>
</organism>
<sequence>MPGQKQLLDTKEAAELLGISKNTLYEWVIQKKVPYIKVGRLTKFKKETLEEWLKRQSHEEDKKGYID</sequence>
<dbReference type="InterPro" id="IPR041657">
    <property type="entry name" value="HTH_17"/>
</dbReference>
<dbReference type="Gene3D" id="1.10.10.10">
    <property type="entry name" value="Winged helix-like DNA-binding domain superfamily/Winged helix DNA-binding domain"/>
    <property type="match status" value="1"/>
</dbReference>
<evidence type="ECO:0000259" key="1">
    <source>
        <dbReference type="Pfam" id="PF12728"/>
    </source>
</evidence>
<evidence type="ECO:0000313" key="2">
    <source>
        <dbReference type="EMBL" id="OGL45868.1"/>
    </source>
</evidence>
<dbReference type="GO" id="GO:0003677">
    <property type="term" value="F:DNA binding"/>
    <property type="evidence" value="ECO:0007669"/>
    <property type="project" value="InterPro"/>
</dbReference>
<dbReference type="EMBL" id="MGDF01000075">
    <property type="protein sequence ID" value="OGL45868.1"/>
    <property type="molecule type" value="Genomic_DNA"/>
</dbReference>
<dbReference type="InterPro" id="IPR009061">
    <property type="entry name" value="DNA-bd_dom_put_sf"/>
</dbReference>
<dbReference type="AlphaFoldDB" id="A0A1F7RXS4"/>